<comment type="catalytic activity">
    <reaction evidence="2">
        <text>2 GTP = 3',3'-c-di-GMP + 2 diphosphate</text>
        <dbReference type="Rhea" id="RHEA:24898"/>
        <dbReference type="ChEBI" id="CHEBI:33019"/>
        <dbReference type="ChEBI" id="CHEBI:37565"/>
        <dbReference type="ChEBI" id="CHEBI:58805"/>
        <dbReference type="EC" id="2.7.7.65"/>
    </reaction>
</comment>
<dbReference type="InterPro" id="IPR000160">
    <property type="entry name" value="GGDEF_dom"/>
</dbReference>
<dbReference type="GO" id="GO:0052621">
    <property type="term" value="F:diguanylate cyclase activity"/>
    <property type="evidence" value="ECO:0007669"/>
    <property type="project" value="UniProtKB-EC"/>
</dbReference>
<evidence type="ECO:0000256" key="3">
    <source>
        <dbReference type="SAM" id="Phobius"/>
    </source>
</evidence>
<dbReference type="CDD" id="cd01949">
    <property type="entry name" value="GGDEF"/>
    <property type="match status" value="1"/>
</dbReference>
<accession>A0A5C4LCN4</accession>
<dbReference type="FunFam" id="3.30.70.270:FF:000001">
    <property type="entry name" value="Diguanylate cyclase domain protein"/>
    <property type="match status" value="1"/>
</dbReference>
<name>A0A5C4LCN4_9HYPH</name>
<dbReference type="SUPFAM" id="SSF55073">
    <property type="entry name" value="Nucleotide cyclase"/>
    <property type="match status" value="1"/>
</dbReference>
<dbReference type="InterPro" id="IPR050469">
    <property type="entry name" value="Diguanylate_Cyclase"/>
</dbReference>
<keyword evidence="6" id="KW-1185">Reference proteome</keyword>
<feature type="transmembrane region" description="Helical" evidence="3">
    <location>
        <begin position="146"/>
        <end position="165"/>
    </location>
</feature>
<dbReference type="EC" id="2.7.7.65" evidence="1"/>
<keyword evidence="3" id="KW-0472">Membrane</keyword>
<comment type="caution">
    <text evidence="5">The sequence shown here is derived from an EMBL/GenBank/DDBJ whole genome shotgun (WGS) entry which is preliminary data.</text>
</comment>
<dbReference type="Proteomes" id="UP000305267">
    <property type="component" value="Unassembled WGS sequence"/>
</dbReference>
<dbReference type="NCBIfam" id="TIGR00254">
    <property type="entry name" value="GGDEF"/>
    <property type="match status" value="1"/>
</dbReference>
<feature type="transmembrane region" description="Helical" evidence="3">
    <location>
        <begin position="172"/>
        <end position="191"/>
    </location>
</feature>
<dbReference type="EMBL" id="VDDA01000013">
    <property type="protein sequence ID" value="TNC10248.1"/>
    <property type="molecule type" value="Genomic_DNA"/>
</dbReference>
<sequence>MSDMNCITYRDRPRPAAEASSNDKSAFDKSYNFITTISSSDPEDLRAWMLFAMILHTRPLLVGSLSTLLSVAVIMAMTGRTWPLAWLAADIVLTAYRLKLIRTLHVDDLLPARRRRSHALIMLCGGAWGMLYGMGAGGAAATGLPALMVLGALNVAGAVGTISMRNAGAPRFGILVMSACVIPYDVGLALAPAQHMTGMAMLVPLLTVSFWFVTYQNTKLLVRTFEAERALAELARIDPLTGLANRKSLDEALDDFALRRAEGSPAGLTVICLDLDGFKAVNDTFGHSAGDKLLKVVAERLRAATREGDSVFRLGGDEFVCLLPGTDADDVERLSRRLIDAISRHVEVQAGQFVQVGVSIGGAMVQSDDDAVDAVIERADAALYDAKRAGTNQYRLYR</sequence>
<feature type="domain" description="GGDEF" evidence="4">
    <location>
        <begin position="266"/>
        <end position="398"/>
    </location>
</feature>
<dbReference type="AlphaFoldDB" id="A0A5C4LCN4"/>
<keyword evidence="3" id="KW-0812">Transmembrane</keyword>
<reference evidence="5 6" key="1">
    <citation type="submission" date="2019-06" db="EMBL/GenBank/DDBJ databases">
        <title>Genome of Methylobacterium sp. 17Sr1-39.</title>
        <authorList>
            <person name="Seo T."/>
        </authorList>
    </citation>
    <scope>NUCLEOTIDE SEQUENCE [LARGE SCALE GENOMIC DNA]</scope>
    <source>
        <strain evidence="5 6">17Sr1-39</strain>
    </source>
</reference>
<keyword evidence="3" id="KW-1133">Transmembrane helix</keyword>
<evidence type="ECO:0000256" key="1">
    <source>
        <dbReference type="ARBA" id="ARBA00012528"/>
    </source>
</evidence>
<feature type="transmembrane region" description="Helical" evidence="3">
    <location>
        <begin position="119"/>
        <end position="140"/>
    </location>
</feature>
<protein>
    <recommendedName>
        <fullName evidence="1">diguanylate cyclase</fullName>
        <ecNumber evidence="1">2.7.7.65</ecNumber>
    </recommendedName>
</protein>
<evidence type="ECO:0000313" key="5">
    <source>
        <dbReference type="EMBL" id="TNC10248.1"/>
    </source>
</evidence>
<feature type="transmembrane region" description="Helical" evidence="3">
    <location>
        <begin position="59"/>
        <end position="76"/>
    </location>
</feature>
<gene>
    <name evidence="5" type="ORF">FF100_23480</name>
</gene>
<dbReference type="InterPro" id="IPR029787">
    <property type="entry name" value="Nucleotide_cyclase"/>
</dbReference>
<dbReference type="Pfam" id="PF00990">
    <property type="entry name" value="GGDEF"/>
    <property type="match status" value="1"/>
</dbReference>
<evidence type="ECO:0000259" key="4">
    <source>
        <dbReference type="PROSITE" id="PS50887"/>
    </source>
</evidence>
<dbReference type="OrthoDB" id="9814202at2"/>
<dbReference type="SMART" id="SM00267">
    <property type="entry name" value="GGDEF"/>
    <property type="match status" value="1"/>
</dbReference>
<feature type="transmembrane region" description="Helical" evidence="3">
    <location>
        <begin position="197"/>
        <end position="215"/>
    </location>
</feature>
<organism evidence="5 6">
    <name type="scientific">Methylobacterium terricola</name>
    <dbReference type="NCBI Taxonomy" id="2583531"/>
    <lineage>
        <taxon>Bacteria</taxon>
        <taxon>Pseudomonadati</taxon>
        <taxon>Pseudomonadota</taxon>
        <taxon>Alphaproteobacteria</taxon>
        <taxon>Hyphomicrobiales</taxon>
        <taxon>Methylobacteriaceae</taxon>
        <taxon>Methylobacterium</taxon>
    </lineage>
</organism>
<dbReference type="PROSITE" id="PS50887">
    <property type="entry name" value="GGDEF"/>
    <property type="match status" value="1"/>
</dbReference>
<evidence type="ECO:0000313" key="6">
    <source>
        <dbReference type="Proteomes" id="UP000305267"/>
    </source>
</evidence>
<dbReference type="Gene3D" id="3.30.70.270">
    <property type="match status" value="1"/>
</dbReference>
<dbReference type="InterPro" id="IPR043128">
    <property type="entry name" value="Rev_trsase/Diguanyl_cyclase"/>
</dbReference>
<feature type="transmembrane region" description="Helical" evidence="3">
    <location>
        <begin position="82"/>
        <end position="98"/>
    </location>
</feature>
<evidence type="ECO:0000256" key="2">
    <source>
        <dbReference type="ARBA" id="ARBA00034247"/>
    </source>
</evidence>
<proteinExistence type="predicted"/>
<dbReference type="PANTHER" id="PTHR45138">
    <property type="entry name" value="REGULATORY COMPONENTS OF SENSORY TRANSDUCTION SYSTEM"/>
    <property type="match status" value="1"/>
</dbReference>
<dbReference type="PANTHER" id="PTHR45138:SF9">
    <property type="entry name" value="DIGUANYLATE CYCLASE DGCM-RELATED"/>
    <property type="match status" value="1"/>
</dbReference>
<dbReference type="RefSeq" id="WP_139038190.1">
    <property type="nucleotide sequence ID" value="NZ_VDDA01000013.1"/>
</dbReference>